<evidence type="ECO:0000313" key="10">
    <source>
        <dbReference type="Proteomes" id="UP000237310"/>
    </source>
</evidence>
<sequence>MVDITFKSNTLRIAKAQAILKVSKKETIDAIVNKTVPKGDVFEMAKTAGLFAVKRTSDMIPDCHPIPVEFTAVRYNIKEMEITIEIEVHTIYKTGVEVEAMHGASVVALTMYDMLKPIDKGIEIHSIKLLEKKGGKSDFTDKFRTDLKAAVIVCSDSISAGTKFDKAGKAIIQKLETCKVGISDYSIISDDTLGIQEKVLDLYAQNIDLIILTGGTGLSPRDNSPEAIKPLLDREIPGVMEAARNYGQDRTPFSMLSRGIAGMKGKTLIMTLPGSTKGAQESMDALFPSLLHIFRVVEGKQHE</sequence>
<dbReference type="InterPro" id="IPR036425">
    <property type="entry name" value="MoaB/Mog-like_dom_sf"/>
</dbReference>
<dbReference type="InterPro" id="IPR036522">
    <property type="entry name" value="MoaC_sf"/>
</dbReference>
<dbReference type="SUPFAM" id="SSF55040">
    <property type="entry name" value="Molybdenum cofactor biosynthesis protein C, MoaC"/>
    <property type="match status" value="1"/>
</dbReference>
<dbReference type="AlphaFoldDB" id="A0A2S5A2U9"/>
<evidence type="ECO:0000313" key="9">
    <source>
        <dbReference type="EMBL" id="POY36854.1"/>
    </source>
</evidence>
<dbReference type="SUPFAM" id="SSF53218">
    <property type="entry name" value="Molybdenum cofactor biosynthesis proteins"/>
    <property type="match status" value="1"/>
</dbReference>
<keyword evidence="10" id="KW-1185">Reference proteome</keyword>
<name>A0A2S5A2U9_9FLAO</name>
<dbReference type="InterPro" id="IPR051920">
    <property type="entry name" value="MPT_Adenylyltrnsfr/MoaC-Rel"/>
</dbReference>
<comment type="pathway">
    <text evidence="1">Cofactor biosynthesis; molybdopterin biosynthesis.</text>
</comment>
<dbReference type="GO" id="GO:0006777">
    <property type="term" value="P:Mo-molybdopterin cofactor biosynthetic process"/>
    <property type="evidence" value="ECO:0007669"/>
    <property type="project" value="UniProtKB-KW"/>
</dbReference>
<evidence type="ECO:0000256" key="2">
    <source>
        <dbReference type="ARBA" id="ARBA00012509"/>
    </source>
</evidence>
<evidence type="ECO:0000256" key="1">
    <source>
        <dbReference type="ARBA" id="ARBA00005046"/>
    </source>
</evidence>
<dbReference type="PANTHER" id="PTHR43764:SF1">
    <property type="entry name" value="MOLYBDOPTERIN MOLYBDOTRANSFERASE"/>
    <property type="match status" value="1"/>
</dbReference>
<comment type="catalytic activity">
    <reaction evidence="5">
        <text>molybdopterin + ATP + H(+) = adenylyl-molybdopterin + diphosphate</text>
        <dbReference type="Rhea" id="RHEA:31331"/>
        <dbReference type="ChEBI" id="CHEBI:15378"/>
        <dbReference type="ChEBI" id="CHEBI:30616"/>
        <dbReference type="ChEBI" id="CHEBI:33019"/>
        <dbReference type="ChEBI" id="CHEBI:58698"/>
        <dbReference type="ChEBI" id="CHEBI:62727"/>
        <dbReference type="EC" id="2.7.7.75"/>
    </reaction>
</comment>
<dbReference type="SMART" id="SM00852">
    <property type="entry name" value="MoCF_biosynth"/>
    <property type="match status" value="1"/>
</dbReference>
<dbReference type="RefSeq" id="WP_103807001.1">
    <property type="nucleotide sequence ID" value="NZ_PQVG01000010.1"/>
</dbReference>
<dbReference type="UniPathway" id="UPA00344"/>
<dbReference type="PROSITE" id="PS01078">
    <property type="entry name" value="MOCF_BIOSYNTHESIS_1"/>
    <property type="match status" value="1"/>
</dbReference>
<dbReference type="PIRSF" id="PIRSF036594">
    <property type="entry name" value="MoaC_MogA"/>
    <property type="match status" value="1"/>
</dbReference>
<dbReference type="InterPro" id="IPR002820">
    <property type="entry name" value="Mopterin_CF_biosynth-C_dom"/>
</dbReference>
<feature type="domain" description="MoaB/Mog" evidence="8">
    <location>
        <begin position="150"/>
        <end position="293"/>
    </location>
</feature>
<dbReference type="Pfam" id="PF00994">
    <property type="entry name" value="MoCF_biosynth"/>
    <property type="match status" value="1"/>
</dbReference>
<accession>A0A2S5A2U9</accession>
<dbReference type="Pfam" id="PF01967">
    <property type="entry name" value="MoaC"/>
    <property type="match status" value="1"/>
</dbReference>
<organism evidence="9 10">
    <name type="scientific">Flavobacterium alvei</name>
    <dbReference type="NCBI Taxonomy" id="2080416"/>
    <lineage>
        <taxon>Bacteria</taxon>
        <taxon>Pseudomonadati</taxon>
        <taxon>Bacteroidota</taxon>
        <taxon>Flavobacteriia</taxon>
        <taxon>Flavobacteriales</taxon>
        <taxon>Flavobacteriaceae</taxon>
        <taxon>Flavobacterium</taxon>
    </lineage>
</organism>
<evidence type="ECO:0000256" key="6">
    <source>
        <dbReference type="ARBA" id="ARBA00055087"/>
    </source>
</evidence>
<dbReference type="Gene3D" id="3.40.980.10">
    <property type="entry name" value="MoaB/Mog-like domain"/>
    <property type="match status" value="1"/>
</dbReference>
<gene>
    <name evidence="9" type="ORF">C3L50_14990</name>
</gene>
<dbReference type="NCBIfam" id="TIGR00581">
    <property type="entry name" value="moaC"/>
    <property type="match status" value="1"/>
</dbReference>
<dbReference type="CDD" id="cd00886">
    <property type="entry name" value="MogA_MoaB"/>
    <property type="match status" value="1"/>
</dbReference>
<dbReference type="EC" id="2.7.7.75" evidence="2"/>
<dbReference type="NCBIfam" id="NF002947">
    <property type="entry name" value="PRK03604.1"/>
    <property type="match status" value="1"/>
</dbReference>
<evidence type="ECO:0000256" key="3">
    <source>
        <dbReference type="ARBA" id="ARBA00013491"/>
    </source>
</evidence>
<evidence type="ECO:0000256" key="7">
    <source>
        <dbReference type="ARBA" id="ARBA00058212"/>
    </source>
</evidence>
<dbReference type="GO" id="GO:0061598">
    <property type="term" value="F:molybdopterin adenylyltransferase activity"/>
    <property type="evidence" value="ECO:0007669"/>
    <property type="project" value="UniProtKB-EC"/>
</dbReference>
<proteinExistence type="predicted"/>
<dbReference type="InterPro" id="IPR012247">
    <property type="entry name" value="MoaC_MogA"/>
</dbReference>
<comment type="function">
    <text evidence="7">Catalyzes the adenylation of molybdopterin as part of the biosynthesis of the molybdenum-cofactor.</text>
</comment>
<dbReference type="PANTHER" id="PTHR43764">
    <property type="entry name" value="MOLYBDENUM COFACTOR BIOSYNTHESIS"/>
    <property type="match status" value="1"/>
</dbReference>
<comment type="caution">
    <text evidence="9">The sequence shown here is derived from an EMBL/GenBank/DDBJ whole genome shotgun (WGS) entry which is preliminary data.</text>
</comment>
<dbReference type="InterPro" id="IPR008284">
    <property type="entry name" value="MoCF_biosynth_CS"/>
</dbReference>
<evidence type="ECO:0000256" key="5">
    <source>
        <dbReference type="ARBA" id="ARBA00051131"/>
    </source>
</evidence>
<dbReference type="InterPro" id="IPR001453">
    <property type="entry name" value="MoaB/Mog_dom"/>
</dbReference>
<evidence type="ECO:0000256" key="4">
    <source>
        <dbReference type="ARBA" id="ARBA00023150"/>
    </source>
</evidence>
<evidence type="ECO:0000259" key="8">
    <source>
        <dbReference type="SMART" id="SM00852"/>
    </source>
</evidence>
<dbReference type="InterPro" id="IPR023045">
    <property type="entry name" value="MoaC"/>
</dbReference>
<dbReference type="OrthoDB" id="9794429at2"/>
<dbReference type="EMBL" id="PQVG01000010">
    <property type="protein sequence ID" value="POY36854.1"/>
    <property type="molecule type" value="Genomic_DNA"/>
</dbReference>
<reference evidence="9 10" key="1">
    <citation type="submission" date="2018-01" db="EMBL/GenBank/DDBJ databases">
        <authorList>
            <person name="Gaut B.S."/>
            <person name="Morton B.R."/>
            <person name="Clegg M.T."/>
            <person name="Duvall M.R."/>
        </authorList>
    </citation>
    <scope>NUCLEOTIDE SEQUENCE [LARGE SCALE GENOMIC DNA]</scope>
    <source>
        <strain evidence="9 10">HR-AY</strain>
    </source>
</reference>
<protein>
    <recommendedName>
        <fullName evidence="3">Molybdopterin adenylyltransferase</fullName>
        <ecNumber evidence="2">2.7.7.75</ecNumber>
    </recommendedName>
</protein>
<comment type="function">
    <text evidence="6">Catalyzes the conversion of (8S)-3',8-cyclo-7,8-dihydroguanosine 5'-triphosphate to cyclic pyranopterin monophosphate (cPMP).</text>
</comment>
<dbReference type="NCBIfam" id="TIGR00177">
    <property type="entry name" value="molyb_syn"/>
    <property type="match status" value="1"/>
</dbReference>
<dbReference type="Proteomes" id="UP000237310">
    <property type="component" value="Unassembled WGS sequence"/>
</dbReference>
<dbReference type="Gene3D" id="3.30.70.640">
    <property type="entry name" value="Molybdopterin cofactor biosynthesis C (MoaC) domain"/>
    <property type="match status" value="1"/>
</dbReference>
<keyword evidence="4" id="KW-0501">Molybdenum cofactor biosynthesis</keyword>